<dbReference type="PANTHER" id="PTHR40048:SF1">
    <property type="entry name" value="RHAMNOSYL O-METHYLTRANSFERASE"/>
    <property type="match status" value="1"/>
</dbReference>
<sequence>MSNPVQEFIQECKDRVNSYAHNQELKDAATTFNTASNKAQYSYNFKWMGRPIIQYPQDMMAMQELIWEIQPDLIIETGIAHGGSLIFYASLLELIGKGEVLGIDIDIREHNRKEIEKHPMYKRIKMIQGSSVDKATADLVYEAAKGKEKVLVVLDSNHTHAHVLDELRYYAPLVTLNSYIVVFDTIVENLPDNYIPGMIRPWGIGNNPMTAVDAFLKENDQFEINTDIDHKIQISVAPRGYLKRVK</sequence>
<dbReference type="STRING" id="1176587.A8C56_07035"/>
<dbReference type="Pfam" id="PF04989">
    <property type="entry name" value="RMNT_CmcI"/>
    <property type="match status" value="1"/>
</dbReference>
<dbReference type="GO" id="GO:0005886">
    <property type="term" value="C:plasma membrane"/>
    <property type="evidence" value="ECO:0007669"/>
    <property type="project" value="TreeGrafter"/>
</dbReference>
<dbReference type="AlphaFoldDB" id="A0A1A9HZD4"/>
<keyword evidence="2" id="KW-0808">Transferase</keyword>
<dbReference type="GO" id="GO:0008610">
    <property type="term" value="P:lipid biosynthetic process"/>
    <property type="evidence" value="ECO:0007669"/>
    <property type="project" value="InterPro"/>
</dbReference>
<dbReference type="PANTHER" id="PTHR40048">
    <property type="entry name" value="RHAMNOSYL O-METHYLTRANSFERASE"/>
    <property type="match status" value="1"/>
</dbReference>
<dbReference type="GO" id="GO:0071770">
    <property type="term" value="P:DIM/DIP cell wall layer assembly"/>
    <property type="evidence" value="ECO:0007669"/>
    <property type="project" value="TreeGrafter"/>
</dbReference>
<dbReference type="EMBL" id="CP015772">
    <property type="protein sequence ID" value="ANH80767.1"/>
    <property type="molecule type" value="Genomic_DNA"/>
</dbReference>
<dbReference type="OrthoDB" id="189417at2"/>
<gene>
    <name evidence="3" type="ORF">A8C56_07035</name>
</gene>
<dbReference type="InterPro" id="IPR007072">
    <property type="entry name" value="RNMT_CmcI"/>
</dbReference>
<reference evidence="3 4" key="1">
    <citation type="submission" date="2016-05" db="EMBL/GenBank/DDBJ databases">
        <title>Niabella ginsenosidivorans BS26 whole genome sequencing.</title>
        <authorList>
            <person name="Im W.T."/>
            <person name="Siddiqi M.Z."/>
        </authorList>
    </citation>
    <scope>NUCLEOTIDE SEQUENCE [LARGE SCALE GENOMIC DNA]</scope>
    <source>
        <strain evidence="3 4">BS26</strain>
    </source>
</reference>
<evidence type="ECO:0000256" key="1">
    <source>
        <dbReference type="ARBA" id="ARBA00022603"/>
    </source>
</evidence>
<dbReference type="GO" id="GO:0008168">
    <property type="term" value="F:methyltransferase activity"/>
    <property type="evidence" value="ECO:0007669"/>
    <property type="project" value="UniProtKB-KW"/>
</dbReference>
<evidence type="ECO:0000313" key="3">
    <source>
        <dbReference type="EMBL" id="ANH80767.1"/>
    </source>
</evidence>
<name>A0A1A9HZD4_9BACT</name>
<evidence type="ECO:0000256" key="2">
    <source>
        <dbReference type="ARBA" id="ARBA00022679"/>
    </source>
</evidence>
<proteinExistence type="predicted"/>
<dbReference type="InterPro" id="IPR029063">
    <property type="entry name" value="SAM-dependent_MTases_sf"/>
</dbReference>
<keyword evidence="4" id="KW-1185">Reference proteome</keyword>
<dbReference type="Gene3D" id="3.40.50.150">
    <property type="entry name" value="Vaccinia Virus protein VP39"/>
    <property type="match status" value="1"/>
</dbReference>
<organism evidence="3 4">
    <name type="scientific">Niabella ginsenosidivorans</name>
    <dbReference type="NCBI Taxonomy" id="1176587"/>
    <lineage>
        <taxon>Bacteria</taxon>
        <taxon>Pseudomonadati</taxon>
        <taxon>Bacteroidota</taxon>
        <taxon>Chitinophagia</taxon>
        <taxon>Chitinophagales</taxon>
        <taxon>Chitinophagaceae</taxon>
        <taxon>Niabella</taxon>
    </lineage>
</organism>
<dbReference type="SUPFAM" id="SSF53335">
    <property type="entry name" value="S-adenosyl-L-methionine-dependent methyltransferases"/>
    <property type="match status" value="1"/>
</dbReference>
<protein>
    <submittedName>
        <fullName evidence="3">Cephalosporin hydroxylase</fullName>
    </submittedName>
</protein>
<accession>A0A1A9HZD4</accession>
<dbReference type="GO" id="GO:0032259">
    <property type="term" value="P:methylation"/>
    <property type="evidence" value="ECO:0007669"/>
    <property type="project" value="UniProtKB-KW"/>
</dbReference>
<evidence type="ECO:0000313" key="4">
    <source>
        <dbReference type="Proteomes" id="UP000077667"/>
    </source>
</evidence>
<dbReference type="KEGG" id="nia:A8C56_07035"/>
<dbReference type="Proteomes" id="UP000077667">
    <property type="component" value="Chromosome"/>
</dbReference>
<keyword evidence="1" id="KW-0489">Methyltransferase</keyword>
<dbReference type="RefSeq" id="WP_067753818.1">
    <property type="nucleotide sequence ID" value="NZ_CP015772.1"/>
</dbReference>